<organism evidence="3 4">
    <name type="scientific">Candidatus Gottesmanbacteria bacterium RIFCSPHIGHO2_01_FULL_47_48</name>
    <dbReference type="NCBI Taxonomy" id="1798381"/>
    <lineage>
        <taxon>Bacteria</taxon>
        <taxon>Candidatus Gottesmaniibacteriota</taxon>
    </lineage>
</organism>
<evidence type="ECO:0000313" key="4">
    <source>
        <dbReference type="Proteomes" id="UP000177871"/>
    </source>
</evidence>
<sequence>MEINIDLEKAEKIFAPEKETILKKLSRTTEKYPLTKDVLVLLAGVGFLSLAVLMPGLAKLAASAARQERGNFRRRLKRLEQRKLVKISYDVKGEPVVEITQNGLQQALHYKFEEMEIKKPRKWDGKWRVVIFDVPEGKKRLRDRLREKLKALGFYSLNKSVFVHPFPCFDEIEFIRQVFLVGGEVTYLVAEKIENDPHLLTWFGLKRN</sequence>
<dbReference type="AlphaFoldDB" id="A0A1F6A5N5"/>
<evidence type="ECO:0000256" key="1">
    <source>
        <dbReference type="SAM" id="Phobius"/>
    </source>
</evidence>
<reference evidence="3 4" key="1">
    <citation type="journal article" date="2016" name="Nat. Commun.">
        <title>Thousands of microbial genomes shed light on interconnected biogeochemical processes in an aquifer system.</title>
        <authorList>
            <person name="Anantharaman K."/>
            <person name="Brown C.T."/>
            <person name="Hug L.A."/>
            <person name="Sharon I."/>
            <person name="Castelle C.J."/>
            <person name="Probst A.J."/>
            <person name="Thomas B.C."/>
            <person name="Singh A."/>
            <person name="Wilkins M.J."/>
            <person name="Karaoz U."/>
            <person name="Brodie E.L."/>
            <person name="Williams K.H."/>
            <person name="Hubbard S.S."/>
            <person name="Banfield J.F."/>
        </authorList>
    </citation>
    <scope>NUCLEOTIDE SEQUENCE [LARGE SCALE GENOMIC DNA]</scope>
</reference>
<dbReference type="STRING" id="1798381.A2721_01320"/>
<evidence type="ECO:0000259" key="2">
    <source>
        <dbReference type="Pfam" id="PF20803"/>
    </source>
</evidence>
<keyword evidence="1" id="KW-0472">Membrane</keyword>
<feature type="domain" description="Transcriptional repressor PaaX-like central Cas2-like" evidence="2">
    <location>
        <begin position="121"/>
        <end position="195"/>
    </location>
</feature>
<keyword evidence="1" id="KW-0812">Transmembrane</keyword>
<evidence type="ECO:0000313" key="3">
    <source>
        <dbReference type="EMBL" id="OGG19794.1"/>
    </source>
</evidence>
<dbReference type="EMBL" id="MFJK01000003">
    <property type="protein sequence ID" value="OGG19794.1"/>
    <property type="molecule type" value="Genomic_DNA"/>
</dbReference>
<feature type="transmembrane region" description="Helical" evidence="1">
    <location>
        <begin position="38"/>
        <end position="65"/>
    </location>
</feature>
<accession>A0A1F6A5N5</accession>
<dbReference type="SUPFAM" id="SSF143430">
    <property type="entry name" value="TTP0101/SSO1404-like"/>
    <property type="match status" value="1"/>
</dbReference>
<dbReference type="PANTHER" id="PTHR30319:SF1">
    <property type="entry name" value="TRANSCRIPTIONAL REPRESSOR PAAX"/>
    <property type="match status" value="1"/>
</dbReference>
<dbReference type="Pfam" id="PF20803">
    <property type="entry name" value="PaaX_M"/>
    <property type="match status" value="1"/>
</dbReference>
<gene>
    <name evidence="3" type="ORF">A2721_01320</name>
</gene>
<dbReference type="GO" id="GO:0006351">
    <property type="term" value="P:DNA-templated transcription"/>
    <property type="evidence" value="ECO:0007669"/>
    <property type="project" value="TreeGrafter"/>
</dbReference>
<dbReference type="InterPro" id="IPR048846">
    <property type="entry name" value="PaaX-like_central"/>
</dbReference>
<dbReference type="Gene3D" id="3.30.70.2650">
    <property type="match status" value="1"/>
</dbReference>
<name>A0A1F6A5N5_9BACT</name>
<comment type="caution">
    <text evidence="3">The sequence shown here is derived from an EMBL/GenBank/DDBJ whole genome shotgun (WGS) entry which is preliminary data.</text>
</comment>
<proteinExistence type="predicted"/>
<dbReference type="PANTHER" id="PTHR30319">
    <property type="entry name" value="PHENYLACETIC ACID REGULATOR-RELATED TRANSCRIPTIONAL REPRESSOR"/>
    <property type="match status" value="1"/>
</dbReference>
<dbReference type="Proteomes" id="UP000177871">
    <property type="component" value="Unassembled WGS sequence"/>
</dbReference>
<protein>
    <recommendedName>
        <fullName evidence="2">Transcriptional repressor PaaX-like central Cas2-like domain-containing protein</fullName>
    </recommendedName>
</protein>
<keyword evidence="1" id="KW-1133">Transmembrane helix</keyword>